<keyword evidence="5 7" id="KW-1133">Transmembrane helix</keyword>
<evidence type="ECO:0000313" key="8">
    <source>
        <dbReference type="EMBL" id="MBS5518954.1"/>
    </source>
</evidence>
<keyword evidence="4 7" id="KW-0812">Transmembrane</keyword>
<evidence type="ECO:0000256" key="3">
    <source>
        <dbReference type="ARBA" id="ARBA00022475"/>
    </source>
</evidence>
<evidence type="ECO:0000256" key="4">
    <source>
        <dbReference type="ARBA" id="ARBA00022692"/>
    </source>
</evidence>
<keyword evidence="3" id="KW-1003">Cell membrane</keyword>
<organism evidence="8 9">
    <name type="scientific">Acidaminococcus intestini</name>
    <dbReference type="NCBI Taxonomy" id="187327"/>
    <lineage>
        <taxon>Bacteria</taxon>
        <taxon>Bacillati</taxon>
        <taxon>Bacillota</taxon>
        <taxon>Negativicutes</taxon>
        <taxon>Acidaminococcales</taxon>
        <taxon>Acidaminococcaceae</taxon>
        <taxon>Acidaminococcus</taxon>
    </lineage>
</organism>
<dbReference type="GO" id="GO:0005886">
    <property type="term" value="C:plasma membrane"/>
    <property type="evidence" value="ECO:0007669"/>
    <property type="project" value="UniProtKB-SubCell"/>
</dbReference>
<comment type="subcellular location">
    <subcellularLocation>
        <location evidence="1">Cell membrane</location>
        <topology evidence="1">Multi-pass membrane protein</topology>
    </subcellularLocation>
</comment>
<gene>
    <name evidence="8" type="ORF">KHX13_01210</name>
</gene>
<feature type="transmembrane region" description="Helical" evidence="7">
    <location>
        <begin position="100"/>
        <end position="119"/>
    </location>
</feature>
<comment type="caution">
    <text evidence="8">The sequence shown here is derived from an EMBL/GenBank/DDBJ whole genome shotgun (WGS) entry which is preliminary data.</text>
</comment>
<dbReference type="Pfam" id="PF01554">
    <property type="entry name" value="MatE"/>
    <property type="match status" value="2"/>
</dbReference>
<dbReference type="InterPro" id="IPR052031">
    <property type="entry name" value="Membrane_Transporter-Flippase"/>
</dbReference>
<keyword evidence="2" id="KW-0813">Transport</keyword>
<feature type="transmembrane region" description="Helical" evidence="7">
    <location>
        <begin position="171"/>
        <end position="192"/>
    </location>
</feature>
<feature type="transmembrane region" description="Helical" evidence="7">
    <location>
        <begin position="392"/>
        <end position="414"/>
    </location>
</feature>
<reference evidence="8" key="1">
    <citation type="submission" date="2021-02" db="EMBL/GenBank/DDBJ databases">
        <title>Infant gut strain persistence is associated with maternal origin, phylogeny, and functional potential including surface adhesion and iron acquisition.</title>
        <authorList>
            <person name="Lou Y.C."/>
        </authorList>
    </citation>
    <scope>NUCLEOTIDE SEQUENCE</scope>
    <source>
        <strain evidence="8">L3_106_000M1_dasL3_106_000M1_concoct_15</strain>
    </source>
</reference>
<dbReference type="PANTHER" id="PTHR43549">
    <property type="entry name" value="MULTIDRUG RESISTANCE PROTEIN YPNP-RELATED"/>
    <property type="match status" value="1"/>
</dbReference>
<dbReference type="AlphaFoldDB" id="A0A943EJ58"/>
<dbReference type="InterPro" id="IPR048279">
    <property type="entry name" value="MdtK-like"/>
</dbReference>
<dbReference type="GO" id="GO:0042910">
    <property type="term" value="F:xenobiotic transmembrane transporter activity"/>
    <property type="evidence" value="ECO:0007669"/>
    <property type="project" value="InterPro"/>
</dbReference>
<feature type="transmembrane region" description="Helical" evidence="7">
    <location>
        <begin position="198"/>
        <end position="219"/>
    </location>
</feature>
<evidence type="ECO:0000256" key="5">
    <source>
        <dbReference type="ARBA" id="ARBA00022989"/>
    </source>
</evidence>
<proteinExistence type="predicted"/>
<protein>
    <submittedName>
        <fullName evidence="8">MATE family efflux transporter</fullName>
    </submittedName>
</protein>
<dbReference type="Proteomes" id="UP000754226">
    <property type="component" value="Unassembled WGS sequence"/>
</dbReference>
<dbReference type="NCBIfam" id="TIGR00797">
    <property type="entry name" value="matE"/>
    <property type="match status" value="1"/>
</dbReference>
<dbReference type="EMBL" id="JAGZCZ010000001">
    <property type="protein sequence ID" value="MBS5518954.1"/>
    <property type="molecule type" value="Genomic_DNA"/>
</dbReference>
<accession>A0A943EJ58</accession>
<dbReference type="GO" id="GO:0015297">
    <property type="term" value="F:antiporter activity"/>
    <property type="evidence" value="ECO:0007669"/>
    <property type="project" value="InterPro"/>
</dbReference>
<dbReference type="InterPro" id="IPR002528">
    <property type="entry name" value="MATE_fam"/>
</dbReference>
<keyword evidence="6 7" id="KW-0472">Membrane</keyword>
<evidence type="ECO:0000256" key="1">
    <source>
        <dbReference type="ARBA" id="ARBA00004651"/>
    </source>
</evidence>
<dbReference type="PIRSF" id="PIRSF006603">
    <property type="entry name" value="DinF"/>
    <property type="match status" value="1"/>
</dbReference>
<feature type="transmembrane region" description="Helical" evidence="7">
    <location>
        <begin position="426"/>
        <end position="444"/>
    </location>
</feature>
<evidence type="ECO:0000256" key="2">
    <source>
        <dbReference type="ARBA" id="ARBA00022448"/>
    </source>
</evidence>
<feature type="transmembrane region" description="Helical" evidence="7">
    <location>
        <begin position="68"/>
        <end position="88"/>
    </location>
</feature>
<dbReference type="CDD" id="cd13138">
    <property type="entry name" value="MATE_yoeA_like"/>
    <property type="match status" value="1"/>
</dbReference>
<feature type="transmembrane region" description="Helical" evidence="7">
    <location>
        <begin position="139"/>
        <end position="164"/>
    </location>
</feature>
<feature type="transmembrane region" description="Helical" evidence="7">
    <location>
        <begin position="320"/>
        <end position="341"/>
    </location>
</feature>
<feature type="transmembrane region" description="Helical" evidence="7">
    <location>
        <begin position="353"/>
        <end position="371"/>
    </location>
</feature>
<sequence length="449" mass="49333">MAQAKTMTKDMTRGSIPKLLLEFALPLMVGNIFQMLYNTVDSIVVGNFVGTNALAAVSSTTMVTNMSVFFFNGFSIGATVIIGKYFGAGDHKKLHRAVETTMAATFLLCLLFTVFFLSANDFMLAFMKTPPDVFGEASLYLRIYFAGVTGLLLYNMGSGILRAVGDTKRPLYFLVLTSVLNIILDLVFVLQFHMGIAGVAYATILAQFISAAATMAVLIRTDDIYCFRFGDLCLDRGILKEIFCVGLPAAIQSVITSFSNIFVQSYINFFGPTIMAGWGCYNKIDQFVMLPVQSMAMASTTFVAQNVGAKKDKRADEGTVSSIILSLGIVGVITTLLVIFADTALRLFTSDEGVILSGVGFIHVNLFFMLFNCVNQVLAGALRGRGDSVAPMAIMLFSFVLIRQIYLFVMSRFISNTPLTMGFGYPVGWMTCCLLEVAYFYLFWKHRPK</sequence>
<dbReference type="PANTHER" id="PTHR43549:SF3">
    <property type="entry name" value="MULTIDRUG RESISTANCE PROTEIN YPNP-RELATED"/>
    <property type="match status" value="1"/>
</dbReference>
<name>A0A943EJ58_9FIRM</name>
<evidence type="ECO:0000256" key="7">
    <source>
        <dbReference type="SAM" id="Phobius"/>
    </source>
</evidence>
<feature type="transmembrane region" description="Helical" evidence="7">
    <location>
        <begin position="20"/>
        <end position="37"/>
    </location>
</feature>
<evidence type="ECO:0000256" key="6">
    <source>
        <dbReference type="ARBA" id="ARBA00023136"/>
    </source>
</evidence>
<evidence type="ECO:0000313" key="9">
    <source>
        <dbReference type="Proteomes" id="UP000754226"/>
    </source>
</evidence>